<evidence type="ECO:0000259" key="9">
    <source>
        <dbReference type="SMART" id="SM00737"/>
    </source>
</evidence>
<protein>
    <recommendedName>
        <fullName evidence="4">Phosphatidylglycerol/phosphatidylinositol transfer protein</fullName>
    </recommendedName>
</protein>
<dbReference type="InterPro" id="IPR039670">
    <property type="entry name" value="NPC2-like"/>
</dbReference>
<keyword evidence="6 8" id="KW-0732">Signal</keyword>
<keyword evidence="7" id="KW-0445">Lipid transport</keyword>
<organism evidence="10 11">
    <name type="scientific">Ambispora leptoticha</name>
    <dbReference type="NCBI Taxonomy" id="144679"/>
    <lineage>
        <taxon>Eukaryota</taxon>
        <taxon>Fungi</taxon>
        <taxon>Fungi incertae sedis</taxon>
        <taxon>Mucoromycota</taxon>
        <taxon>Glomeromycotina</taxon>
        <taxon>Glomeromycetes</taxon>
        <taxon>Archaeosporales</taxon>
        <taxon>Ambisporaceae</taxon>
        <taxon>Ambispora</taxon>
    </lineage>
</organism>
<evidence type="ECO:0000256" key="3">
    <source>
        <dbReference type="ARBA" id="ARBA00011245"/>
    </source>
</evidence>
<keyword evidence="5" id="KW-0813">Transport</keyword>
<feature type="chain" id="PRO_5040170534" description="Phosphatidylglycerol/phosphatidylinositol transfer protein" evidence="8">
    <location>
        <begin position="19"/>
        <end position="172"/>
    </location>
</feature>
<evidence type="ECO:0000256" key="1">
    <source>
        <dbReference type="ARBA" id="ARBA00002053"/>
    </source>
</evidence>
<evidence type="ECO:0000313" key="10">
    <source>
        <dbReference type="EMBL" id="CAG8649202.1"/>
    </source>
</evidence>
<dbReference type="Gene3D" id="2.70.220.10">
    <property type="entry name" value="Ganglioside GM2 activator"/>
    <property type="match status" value="1"/>
</dbReference>
<dbReference type="SUPFAM" id="SSF81296">
    <property type="entry name" value="E set domains"/>
    <property type="match status" value="1"/>
</dbReference>
<evidence type="ECO:0000313" key="11">
    <source>
        <dbReference type="Proteomes" id="UP000789508"/>
    </source>
</evidence>
<comment type="subunit">
    <text evidence="3">Monomer.</text>
</comment>
<dbReference type="InterPro" id="IPR036846">
    <property type="entry name" value="GM2-AP_sf"/>
</dbReference>
<evidence type="ECO:0000256" key="4">
    <source>
        <dbReference type="ARBA" id="ARBA00016056"/>
    </source>
</evidence>
<dbReference type="InterPro" id="IPR003172">
    <property type="entry name" value="ML_dom"/>
</dbReference>
<dbReference type="GO" id="GO:0032366">
    <property type="term" value="P:intracellular sterol transport"/>
    <property type="evidence" value="ECO:0007669"/>
    <property type="project" value="InterPro"/>
</dbReference>
<dbReference type="CDD" id="cd00917">
    <property type="entry name" value="PG-PI_TP"/>
    <property type="match status" value="1"/>
</dbReference>
<dbReference type="Pfam" id="PF02221">
    <property type="entry name" value="E1_DerP2_DerF2"/>
    <property type="match status" value="1"/>
</dbReference>
<feature type="domain" description="MD-2-related lipid-recognition" evidence="9">
    <location>
        <begin position="48"/>
        <end position="168"/>
    </location>
</feature>
<accession>A0A9N9DVV8</accession>
<gene>
    <name evidence="10" type="ORF">ALEPTO_LOCUS9956</name>
</gene>
<evidence type="ECO:0000256" key="6">
    <source>
        <dbReference type="ARBA" id="ARBA00022729"/>
    </source>
</evidence>
<dbReference type="InterPro" id="IPR014756">
    <property type="entry name" value="Ig_E-set"/>
</dbReference>
<dbReference type="Proteomes" id="UP000789508">
    <property type="component" value="Unassembled WGS sequence"/>
</dbReference>
<sequence length="172" mass="19542">MLKNLIILLAFLLAFTSASFLVKQETYETHESYSFLYSLFPGSGKPTISDCSNDNDILQIEYITIRPDPPKKGKSLDIDARGYLTERVDEGSYVDITVKLGLIRLLQQRMDLCEQVEKVDKKCPLEAGPQTLKKTVELPKEIPPGKYFVDAFVYTKDHRRIACLKAQTFFGP</sequence>
<dbReference type="InterPro" id="IPR033917">
    <property type="entry name" value="ML_PG-PI_TP"/>
</dbReference>
<dbReference type="GO" id="GO:0032934">
    <property type="term" value="F:sterol binding"/>
    <property type="evidence" value="ECO:0007669"/>
    <property type="project" value="InterPro"/>
</dbReference>
<name>A0A9N9DVV8_9GLOM</name>
<comment type="similarity">
    <text evidence="2">Belongs to the NPC2 family.</text>
</comment>
<dbReference type="PANTHER" id="PTHR11306:SF0">
    <property type="entry name" value="PHOSPHATIDYLGLYCEROL_PHOSPHATIDYLINOSITOL TRANSFER PROTEIN"/>
    <property type="match status" value="1"/>
</dbReference>
<feature type="signal peptide" evidence="8">
    <location>
        <begin position="1"/>
        <end position="18"/>
    </location>
</feature>
<dbReference type="PANTHER" id="PTHR11306">
    <property type="entry name" value="NIEMANN PICK TYPE C2 PROTEIN NPC2-RELATED"/>
    <property type="match status" value="1"/>
</dbReference>
<dbReference type="OrthoDB" id="6409159at2759"/>
<dbReference type="EMBL" id="CAJVPS010009313">
    <property type="protein sequence ID" value="CAG8649202.1"/>
    <property type="molecule type" value="Genomic_DNA"/>
</dbReference>
<evidence type="ECO:0000256" key="2">
    <source>
        <dbReference type="ARBA" id="ARBA00006370"/>
    </source>
</evidence>
<dbReference type="SMART" id="SM00737">
    <property type="entry name" value="ML"/>
    <property type="match status" value="1"/>
</dbReference>
<comment type="function">
    <text evidence="1">Catalyzes the intermembrane transfer of phosphatidylglycerol and phosphatidylinositol.</text>
</comment>
<evidence type="ECO:0000256" key="7">
    <source>
        <dbReference type="ARBA" id="ARBA00023055"/>
    </source>
</evidence>
<dbReference type="AlphaFoldDB" id="A0A9N9DVV8"/>
<keyword evidence="11" id="KW-1185">Reference proteome</keyword>
<evidence type="ECO:0000256" key="5">
    <source>
        <dbReference type="ARBA" id="ARBA00022448"/>
    </source>
</evidence>
<proteinExistence type="inferred from homology"/>
<evidence type="ECO:0000256" key="8">
    <source>
        <dbReference type="SAM" id="SignalP"/>
    </source>
</evidence>
<comment type="caution">
    <text evidence="10">The sequence shown here is derived from an EMBL/GenBank/DDBJ whole genome shotgun (WGS) entry which is preliminary data.</text>
</comment>
<reference evidence="10" key="1">
    <citation type="submission" date="2021-06" db="EMBL/GenBank/DDBJ databases">
        <authorList>
            <person name="Kallberg Y."/>
            <person name="Tangrot J."/>
            <person name="Rosling A."/>
        </authorList>
    </citation>
    <scope>NUCLEOTIDE SEQUENCE</scope>
    <source>
        <strain evidence="10">FL130A</strain>
    </source>
</reference>